<sequence length="100" mass="11122">MSPPPWSRSRPISCDFCGAKNDDDREFVAGLSRYTCEKCIAPAFKGALHLFRKTDVSPTTFGCSVCEFQNDGKRRFMAEKISFICDQCVSLATERLGAIS</sequence>
<dbReference type="InterPro" id="IPR038366">
    <property type="entry name" value="Znf_CppX_C4_sf"/>
</dbReference>
<dbReference type="EMBL" id="CP050296">
    <property type="protein sequence ID" value="QND55431.1"/>
    <property type="molecule type" value="Genomic_DNA"/>
</dbReference>
<name>A0A7G6SLP9_9HYPH</name>
<protein>
    <submittedName>
        <fullName evidence="1">Uncharacterized protein</fullName>
    </submittedName>
</protein>
<dbReference type="Gene3D" id="6.20.220.10">
    <property type="entry name" value="ClpX chaperone, C4-type zinc finger domain"/>
    <property type="match status" value="2"/>
</dbReference>
<accession>A0A7G6SLP9</accession>
<evidence type="ECO:0000313" key="2">
    <source>
        <dbReference type="Proteomes" id="UP000515465"/>
    </source>
</evidence>
<reference evidence="2" key="1">
    <citation type="journal article" date="2020" name="Mol. Plant Microbe">
        <title>Rhizobial microsymbionts of the narrowly endemic Oxytropis species growing in Kamchatka are characterized by significant genetic diversity and possess a set of genes that are associated with T3SS and T6SS secretion systems and can affect the development of symbiosis.</title>
        <authorList>
            <person name="Safronova V."/>
            <person name="Guro P."/>
            <person name="Sazanova A."/>
            <person name="Kuznetsova I."/>
            <person name="Belimov A."/>
            <person name="Yakubov V."/>
            <person name="Chirak E."/>
            <person name="Afonin A."/>
            <person name="Gogolev Y."/>
            <person name="Andronov E."/>
            <person name="Tikhonovich I."/>
        </authorList>
    </citation>
    <scope>NUCLEOTIDE SEQUENCE [LARGE SCALE GENOMIC DNA]</scope>
    <source>
        <strain evidence="2">583</strain>
    </source>
</reference>
<organism evidence="1 2">
    <name type="scientific">Mesorhizobium huakuii</name>
    <dbReference type="NCBI Taxonomy" id="28104"/>
    <lineage>
        <taxon>Bacteria</taxon>
        <taxon>Pseudomonadati</taxon>
        <taxon>Pseudomonadota</taxon>
        <taxon>Alphaproteobacteria</taxon>
        <taxon>Hyphomicrobiales</taxon>
        <taxon>Phyllobacteriaceae</taxon>
        <taxon>Mesorhizobium</taxon>
    </lineage>
</organism>
<evidence type="ECO:0000313" key="1">
    <source>
        <dbReference type="EMBL" id="QND55431.1"/>
    </source>
</evidence>
<gene>
    <name evidence="1" type="ORF">HB778_01120</name>
</gene>
<proteinExistence type="predicted"/>
<dbReference type="AlphaFoldDB" id="A0A7G6SLP9"/>
<dbReference type="Proteomes" id="UP000515465">
    <property type="component" value="Chromosome"/>
</dbReference>